<reference evidence="1 2" key="2">
    <citation type="submission" date="2019-05" db="EMBL/GenBank/DDBJ databases">
        <authorList>
            <person name="Ravantti J.J."/>
        </authorList>
    </citation>
    <scope>NUCLEOTIDE SEQUENCE [LARGE SCALE GENOMIC DNA]</scope>
    <source>
        <strain evidence="1 2">B185</strain>
    </source>
</reference>
<sequence>MRKYIPTKRLVELGKVLQYDTGLQELGLSPILTTEQRILINQERGRIMSGDFDYIQPVNGKIESVLVEIRKQHWKPETEIQYD</sequence>
<accession>A0AAI8GAE2</accession>
<dbReference type="RefSeq" id="WP_138424944.1">
    <property type="nucleotide sequence ID" value="NZ_CP010992.1"/>
</dbReference>
<organism evidence="1 2">
    <name type="scientific">Flavobacterium columnare</name>
    <dbReference type="NCBI Taxonomy" id="996"/>
    <lineage>
        <taxon>Bacteria</taxon>
        <taxon>Pseudomonadati</taxon>
        <taxon>Bacteroidota</taxon>
        <taxon>Flavobacteriia</taxon>
        <taxon>Flavobacteriales</taxon>
        <taxon>Flavobacteriaceae</taxon>
        <taxon>Flavobacterium</taxon>
    </lineage>
</organism>
<reference evidence="2" key="1">
    <citation type="submission" date="2016-03" db="EMBL/GenBank/DDBJ databases">
        <title>Flavobacterium columnare strain B185, complete genome.</title>
        <authorList>
            <person name="Sundberg L.-R."/>
            <person name="Papponen P."/>
            <person name="Laanto E."/>
        </authorList>
    </citation>
    <scope>NUCLEOTIDE SEQUENCE [LARGE SCALE GENOMIC DNA]</scope>
    <source>
        <strain evidence="2">B185</strain>
    </source>
</reference>
<gene>
    <name evidence="1" type="ORF">UN65_02920</name>
</gene>
<protein>
    <submittedName>
        <fullName evidence="1">Uncharacterized protein</fullName>
    </submittedName>
</protein>
<evidence type="ECO:0000313" key="1">
    <source>
        <dbReference type="EMBL" id="AMO19436.1"/>
    </source>
</evidence>
<evidence type="ECO:0000313" key="2">
    <source>
        <dbReference type="Proteomes" id="UP000304840"/>
    </source>
</evidence>
<dbReference type="Proteomes" id="UP000304840">
    <property type="component" value="Chromosome"/>
</dbReference>
<dbReference type="AlphaFoldDB" id="A0AAI8GAE2"/>
<dbReference type="EMBL" id="CP010992">
    <property type="protein sequence ID" value="AMO19436.1"/>
    <property type="molecule type" value="Genomic_DNA"/>
</dbReference>
<proteinExistence type="predicted"/>
<name>A0AAI8GAE2_9FLAO</name>